<dbReference type="SUPFAM" id="SSF81383">
    <property type="entry name" value="F-box domain"/>
    <property type="match status" value="1"/>
</dbReference>
<dbReference type="InterPro" id="IPR036047">
    <property type="entry name" value="F-box-like_dom_sf"/>
</dbReference>
<dbReference type="Gene3D" id="3.80.10.10">
    <property type="entry name" value="Ribonuclease Inhibitor"/>
    <property type="match status" value="1"/>
</dbReference>
<dbReference type="AlphaFoldDB" id="A0A8H7VHJ7"/>
<proteinExistence type="predicted"/>
<dbReference type="EMBL" id="JAEPRB010000193">
    <property type="protein sequence ID" value="KAG2219142.1"/>
    <property type="molecule type" value="Genomic_DNA"/>
</dbReference>
<dbReference type="SUPFAM" id="SSF52047">
    <property type="entry name" value="RNI-like"/>
    <property type="match status" value="1"/>
</dbReference>
<keyword evidence="3" id="KW-1185">Reference proteome</keyword>
<dbReference type="InterPro" id="IPR032675">
    <property type="entry name" value="LRR_dom_sf"/>
</dbReference>
<evidence type="ECO:0000313" key="3">
    <source>
        <dbReference type="Proteomes" id="UP000646827"/>
    </source>
</evidence>
<dbReference type="SUPFAM" id="SSF48452">
    <property type="entry name" value="TPR-like"/>
    <property type="match status" value="1"/>
</dbReference>
<dbReference type="PROSITE" id="PS50181">
    <property type="entry name" value="FBOX"/>
    <property type="match status" value="1"/>
</dbReference>
<dbReference type="Gene3D" id="1.25.40.10">
    <property type="entry name" value="Tetratricopeptide repeat domain"/>
    <property type="match status" value="1"/>
</dbReference>
<protein>
    <recommendedName>
        <fullName evidence="1">F-box domain-containing protein</fullName>
    </recommendedName>
</protein>
<organism evidence="2 3">
    <name type="scientific">Circinella minor</name>
    <dbReference type="NCBI Taxonomy" id="1195481"/>
    <lineage>
        <taxon>Eukaryota</taxon>
        <taxon>Fungi</taxon>
        <taxon>Fungi incertae sedis</taxon>
        <taxon>Mucoromycota</taxon>
        <taxon>Mucoromycotina</taxon>
        <taxon>Mucoromycetes</taxon>
        <taxon>Mucorales</taxon>
        <taxon>Lichtheimiaceae</taxon>
        <taxon>Circinella</taxon>
    </lineage>
</organism>
<reference evidence="2 3" key="1">
    <citation type="submission" date="2020-12" db="EMBL/GenBank/DDBJ databases">
        <title>Metabolic potential, ecology and presence of endohyphal bacteria is reflected in genomic diversity of Mucoromycotina.</title>
        <authorList>
            <person name="Muszewska A."/>
            <person name="Okrasinska A."/>
            <person name="Steczkiewicz K."/>
            <person name="Drgas O."/>
            <person name="Orlowska M."/>
            <person name="Perlinska-Lenart U."/>
            <person name="Aleksandrzak-Piekarczyk T."/>
            <person name="Szatraj K."/>
            <person name="Zielenkiewicz U."/>
            <person name="Pilsyk S."/>
            <person name="Malc E."/>
            <person name="Mieczkowski P."/>
            <person name="Kruszewska J.S."/>
            <person name="Biernat P."/>
            <person name="Pawlowska J."/>
        </authorList>
    </citation>
    <scope>NUCLEOTIDE SEQUENCE [LARGE SCALE GENOMIC DNA]</scope>
    <source>
        <strain evidence="2 3">CBS 142.35</strain>
    </source>
</reference>
<sequence>MSKKRQAGEQLESPSKRTITNDHYTTTSILNILEEQLATAAATITTTKENERLFQDLDSIIVAAHELRANNYAKRGNTTEELKSILAIIDLLPRQHEKSKYYLRAGTLYSMQGYQERAIEIFQKGMMMAASILPSLLSNFTDQYTLLEESKQIALSRSEKCIDFIANCSYDIVRTITDYLSTDNLYELTQVTRTWRQRIVEDPIRWKTFRITRGLRANKVDKTYRLLPMISQHIEILKINATAYFMPKCLLFIKMHNFSKLQSLKVSQARLGFTQQQVNCYEQFVNMLPSIAKTLTSLEFKNVSIELPPLAVILSLCRNLQVFHQHFTPVNQEWYTGLSLPYTTSLTKIILMPPNRYDEIPDHEIEALLCCSPALEHLVLDACDPDMVITAAQLYCHKLTSLVLNRTHTAIHEDETSRFHKADGKLRYVFIGGDFLVSTLRSLLEQSHQSLVALYLAPESPEFMGQEDWSSLESPVLESLETLGILQCQRSSTAINDLATIMIRQGRQSIRNLKLFDFDPIIPNAGAVNGFIKLADDK</sequence>
<dbReference type="InterPro" id="IPR001810">
    <property type="entry name" value="F-box_dom"/>
</dbReference>
<gene>
    <name evidence="2" type="ORF">INT45_000514</name>
</gene>
<comment type="caution">
    <text evidence="2">The sequence shown here is derived from an EMBL/GenBank/DDBJ whole genome shotgun (WGS) entry which is preliminary data.</text>
</comment>
<evidence type="ECO:0000313" key="2">
    <source>
        <dbReference type="EMBL" id="KAG2219142.1"/>
    </source>
</evidence>
<dbReference type="OrthoDB" id="421226at2759"/>
<dbReference type="Proteomes" id="UP000646827">
    <property type="component" value="Unassembled WGS sequence"/>
</dbReference>
<dbReference type="InterPro" id="IPR011990">
    <property type="entry name" value="TPR-like_helical_dom_sf"/>
</dbReference>
<evidence type="ECO:0000259" key="1">
    <source>
        <dbReference type="PROSITE" id="PS50181"/>
    </source>
</evidence>
<accession>A0A8H7VHJ7</accession>
<feature type="domain" description="F-box" evidence="1">
    <location>
        <begin position="162"/>
        <end position="209"/>
    </location>
</feature>
<name>A0A8H7VHJ7_9FUNG</name>